<organism evidence="2 4">
    <name type="scientific">Caenorhabditis briggsae</name>
    <dbReference type="NCBI Taxonomy" id="6238"/>
    <lineage>
        <taxon>Eukaryota</taxon>
        <taxon>Metazoa</taxon>
        <taxon>Ecdysozoa</taxon>
        <taxon>Nematoda</taxon>
        <taxon>Chromadorea</taxon>
        <taxon>Rhabditida</taxon>
        <taxon>Rhabditina</taxon>
        <taxon>Rhabditomorpha</taxon>
        <taxon>Rhabditoidea</taxon>
        <taxon>Rhabditidae</taxon>
        <taxon>Peloderinae</taxon>
        <taxon>Caenorhabditis</taxon>
    </lineage>
</organism>
<dbReference type="Proteomes" id="UP000827892">
    <property type="component" value="Chromosome I"/>
</dbReference>
<dbReference type="InterPro" id="IPR016024">
    <property type="entry name" value="ARM-type_fold"/>
</dbReference>
<dbReference type="Gene3D" id="1.25.10.10">
    <property type="entry name" value="Leucine-rich Repeat Variant"/>
    <property type="match status" value="1"/>
</dbReference>
<dbReference type="EMBL" id="CP092620">
    <property type="protein sequence ID" value="UMM13250.1"/>
    <property type="molecule type" value="Genomic_DNA"/>
</dbReference>
<sequence length="172" mass="19650">MGDIDERVKRNVNQQRFLPIDPQAMNDPLSKLIFDYEQSNEQFQDRELLDLIQRVEKNNPERSVKAPLFVSKLLTHRTAAIRKSAFAACLNILSHPQRSPRRILLDAYRGALCNSNHQVAQYAITLLPQFVDACPEEANMLIKFGSIAYNRLPAPSTEIEMHISRAFTKASQ</sequence>
<reference evidence="2 4" key="1">
    <citation type="submission" date="2022-04" db="EMBL/GenBank/DDBJ databases">
        <title>Chromosome-level reference genomes for two strains of Caenorhabditis briggsae: an improved platform for comparative genomics.</title>
        <authorList>
            <person name="Stevens L."/>
            <person name="Andersen E."/>
        </authorList>
    </citation>
    <scope>NUCLEOTIDE SEQUENCE [LARGE SCALE GENOMIC DNA]</scope>
    <source>
        <strain evidence="2">VX34</strain>
        <tissue evidence="2">Whole-organism</tissue>
    </source>
</reference>
<evidence type="ECO:0000313" key="4">
    <source>
        <dbReference type="Proteomes" id="UP000829354"/>
    </source>
</evidence>
<dbReference type="AlphaFoldDB" id="A0AAE9E5S1"/>
<keyword evidence="4" id="KW-1185">Reference proteome</keyword>
<dbReference type="OMA" id="CPEEANN"/>
<accession>A0AAE9E5S1</accession>
<reference evidence="1 3" key="2">
    <citation type="submission" date="2022-05" db="EMBL/GenBank/DDBJ databases">
        <title>Chromosome-level reference genomes for two strains of Caenorhabditis briggsae: an improved platform for comparative genomics.</title>
        <authorList>
            <person name="Stevens L."/>
            <person name="Andersen E.C."/>
        </authorList>
    </citation>
    <scope>NUCLEOTIDE SEQUENCE [LARGE SCALE GENOMIC DNA]</scope>
    <source>
        <strain evidence="1">QX1410_ONT</strain>
        <tissue evidence="1">Whole-organism</tissue>
    </source>
</reference>
<evidence type="ECO:0000313" key="3">
    <source>
        <dbReference type="Proteomes" id="UP000827892"/>
    </source>
</evidence>
<gene>
    <name evidence="1" type="ORF">L3Y34_015548</name>
    <name evidence="2" type="ORF">L5515_001626</name>
</gene>
<evidence type="ECO:0000313" key="1">
    <source>
        <dbReference type="EMBL" id="ULU12299.1"/>
    </source>
</evidence>
<evidence type="ECO:0000313" key="2">
    <source>
        <dbReference type="EMBL" id="UMM13250.1"/>
    </source>
</evidence>
<dbReference type="InterPro" id="IPR011989">
    <property type="entry name" value="ARM-like"/>
</dbReference>
<proteinExistence type="predicted"/>
<dbReference type="EMBL" id="CP090891">
    <property type="protein sequence ID" value="ULU12299.1"/>
    <property type="molecule type" value="Genomic_DNA"/>
</dbReference>
<name>A0AAE9E5S1_CAEBR</name>
<dbReference type="SUPFAM" id="SSF48371">
    <property type="entry name" value="ARM repeat"/>
    <property type="match status" value="1"/>
</dbReference>
<dbReference type="Proteomes" id="UP000829354">
    <property type="component" value="Chromosome I"/>
</dbReference>
<dbReference type="KEGG" id="cbr:CBG_25104"/>
<protein>
    <submittedName>
        <fullName evidence="2">Uncharacterized protein</fullName>
    </submittedName>
</protein>